<sequence length="61" mass="6542">MKATHTICSIKPFILHLTLILLFLSAATATFLATSADALPDRAITLTHIQGDPFPPGEPIK</sequence>
<accession>A0A326U095</accession>
<comment type="caution">
    <text evidence="1">The sequence shown here is derived from an EMBL/GenBank/DDBJ whole genome shotgun (WGS) entry which is preliminary data.</text>
</comment>
<reference evidence="1 2" key="1">
    <citation type="submission" date="2018-06" db="EMBL/GenBank/DDBJ databases">
        <title>Genomic Encyclopedia of Archaeal and Bacterial Type Strains, Phase II (KMG-II): from individual species to whole genera.</title>
        <authorList>
            <person name="Goeker M."/>
        </authorList>
    </citation>
    <scope>NUCLEOTIDE SEQUENCE [LARGE SCALE GENOMIC DNA]</scope>
    <source>
        <strain evidence="1 2">ATCC BAA-1881</strain>
    </source>
</reference>
<evidence type="ECO:0000313" key="2">
    <source>
        <dbReference type="Proteomes" id="UP000248806"/>
    </source>
</evidence>
<evidence type="ECO:0000313" key="1">
    <source>
        <dbReference type="EMBL" id="PZW22832.1"/>
    </source>
</evidence>
<dbReference type="EMBL" id="QKUF01000030">
    <property type="protein sequence ID" value="PZW22832.1"/>
    <property type="molecule type" value="Genomic_DNA"/>
</dbReference>
<proteinExistence type="predicted"/>
<name>A0A326U095_THEHA</name>
<organism evidence="1 2">
    <name type="scientific">Thermosporothrix hazakensis</name>
    <dbReference type="NCBI Taxonomy" id="644383"/>
    <lineage>
        <taxon>Bacteria</taxon>
        <taxon>Bacillati</taxon>
        <taxon>Chloroflexota</taxon>
        <taxon>Ktedonobacteria</taxon>
        <taxon>Ktedonobacterales</taxon>
        <taxon>Thermosporotrichaceae</taxon>
        <taxon>Thermosporothrix</taxon>
    </lineage>
</organism>
<dbReference type="AlphaFoldDB" id="A0A326U095"/>
<protein>
    <submittedName>
        <fullName evidence="1">Uncharacterized protein</fullName>
    </submittedName>
</protein>
<gene>
    <name evidence="1" type="ORF">EI42_05283</name>
</gene>
<keyword evidence="2" id="KW-1185">Reference proteome</keyword>
<dbReference type="Proteomes" id="UP000248806">
    <property type="component" value="Unassembled WGS sequence"/>
</dbReference>